<protein>
    <submittedName>
        <fullName evidence="3">DUF5668 domain-containing protein</fullName>
    </submittedName>
</protein>
<proteinExistence type="predicted"/>
<feature type="domain" description="LiaF transmembrane" evidence="2">
    <location>
        <begin position="20"/>
        <end position="114"/>
    </location>
</feature>
<feature type="transmembrane region" description="Helical" evidence="1">
    <location>
        <begin position="70"/>
        <end position="86"/>
    </location>
</feature>
<gene>
    <name evidence="3" type="ORF">ABDJ85_02290</name>
</gene>
<reference evidence="3 4" key="1">
    <citation type="submission" date="2024-05" db="EMBL/GenBank/DDBJ databases">
        <title>Roseateles sp. DJS-2-20 16S ribosomal RNA gene Genome sequencing and assembly.</title>
        <authorList>
            <person name="Woo H."/>
        </authorList>
    </citation>
    <scope>NUCLEOTIDE SEQUENCE [LARGE SCALE GENOMIC DNA]</scope>
    <source>
        <strain evidence="3 4">DJS-2-20</strain>
    </source>
</reference>
<dbReference type="PANTHER" id="PTHR40763">
    <property type="entry name" value="MEMBRANE PROTEIN-RELATED"/>
    <property type="match status" value="1"/>
</dbReference>
<organism evidence="3 4">
    <name type="scientific">Roseateles paludis</name>
    <dbReference type="NCBI Taxonomy" id="3145238"/>
    <lineage>
        <taxon>Bacteria</taxon>
        <taxon>Pseudomonadati</taxon>
        <taxon>Pseudomonadota</taxon>
        <taxon>Betaproteobacteria</taxon>
        <taxon>Burkholderiales</taxon>
        <taxon>Sphaerotilaceae</taxon>
        <taxon>Roseateles</taxon>
    </lineage>
</organism>
<feature type="transmembrane region" description="Helical" evidence="1">
    <location>
        <begin position="20"/>
        <end position="40"/>
    </location>
</feature>
<name>A0ABV0FWI8_9BURK</name>
<dbReference type="RefSeq" id="WP_347703108.1">
    <property type="nucleotide sequence ID" value="NZ_JBDPZD010000001.1"/>
</dbReference>
<feature type="transmembrane region" description="Helical" evidence="1">
    <location>
        <begin position="46"/>
        <end position="63"/>
    </location>
</feature>
<dbReference type="PANTHER" id="PTHR40763:SF5">
    <property type="entry name" value="MEMBRANE PROTEIN"/>
    <property type="match status" value="1"/>
</dbReference>
<evidence type="ECO:0000256" key="1">
    <source>
        <dbReference type="SAM" id="Phobius"/>
    </source>
</evidence>
<evidence type="ECO:0000313" key="4">
    <source>
        <dbReference type="Proteomes" id="UP001495147"/>
    </source>
</evidence>
<comment type="caution">
    <text evidence="3">The sequence shown here is derived from an EMBL/GenBank/DDBJ whole genome shotgun (WGS) entry which is preliminary data.</text>
</comment>
<evidence type="ECO:0000259" key="2">
    <source>
        <dbReference type="Pfam" id="PF22570"/>
    </source>
</evidence>
<keyword evidence="4" id="KW-1185">Reference proteome</keyword>
<dbReference type="Pfam" id="PF22570">
    <property type="entry name" value="LiaF-TM"/>
    <property type="match status" value="1"/>
</dbReference>
<sequence>MQSLQLRHENQGSHPAYRIFFGLVIVAAGTAALLGQLRLIELPALHQFWPLALLLGGLARLAFAGKAGNGWVGAVLIAVGGVLMARNLGIADITMRDAWPAFVIAAGVALVMRGLSSQHAGAVLLPGDRLDLDARFSNLRQRSESRSFRGGRIELGFSNLELDLTDAALDGHEAVLDFDGHCSSLTLIVPKGWQVAVELDALLGSVINRTTSPAATAPRLVLRARTRFGSVEVRH</sequence>
<keyword evidence="1" id="KW-1133">Transmembrane helix</keyword>
<accession>A0ABV0FWI8</accession>
<keyword evidence="1" id="KW-0472">Membrane</keyword>
<evidence type="ECO:0000313" key="3">
    <source>
        <dbReference type="EMBL" id="MEO3690276.1"/>
    </source>
</evidence>
<dbReference type="InterPro" id="IPR054331">
    <property type="entry name" value="LiaF_TM"/>
</dbReference>
<dbReference type="Proteomes" id="UP001495147">
    <property type="component" value="Unassembled WGS sequence"/>
</dbReference>
<keyword evidence="1" id="KW-0812">Transmembrane</keyword>
<dbReference type="EMBL" id="JBDPZD010000001">
    <property type="protein sequence ID" value="MEO3690276.1"/>
    <property type="molecule type" value="Genomic_DNA"/>
</dbReference>